<comment type="caution">
    <text evidence="1">The sequence shown here is derived from an EMBL/GenBank/DDBJ whole genome shotgun (WGS) entry which is preliminary data.</text>
</comment>
<dbReference type="Proteomes" id="UP000298860">
    <property type="component" value="Unassembled WGS sequence"/>
</dbReference>
<dbReference type="SUPFAM" id="SSF53474">
    <property type="entry name" value="alpha/beta-Hydrolases"/>
    <property type="match status" value="1"/>
</dbReference>
<evidence type="ECO:0008006" key="3">
    <source>
        <dbReference type="Google" id="ProtNLM"/>
    </source>
</evidence>
<dbReference type="Gene3D" id="3.40.50.1820">
    <property type="entry name" value="alpha/beta hydrolase"/>
    <property type="match status" value="1"/>
</dbReference>
<dbReference type="Pfam" id="PF06821">
    <property type="entry name" value="Ser_hydrolase"/>
    <property type="match status" value="1"/>
</dbReference>
<dbReference type="RefSeq" id="WP_137814560.1">
    <property type="nucleotide sequence ID" value="NZ_BJFL01000014.1"/>
</dbReference>
<evidence type="ECO:0000313" key="2">
    <source>
        <dbReference type="Proteomes" id="UP000298860"/>
    </source>
</evidence>
<name>A0A4D4J9Z2_9PSEU</name>
<dbReference type="InterPro" id="IPR010662">
    <property type="entry name" value="RBBP9/YdeN"/>
</dbReference>
<dbReference type="GO" id="GO:0016787">
    <property type="term" value="F:hydrolase activity"/>
    <property type="evidence" value="ECO:0007669"/>
    <property type="project" value="InterPro"/>
</dbReference>
<sequence length="210" mass="22533">MAWPYVLLVHEDPDPGPRHWQSWLAGQLARRGALVDVPTFTDPDRPVRDTWLTELREHLAVAPAAAGRVVLAHSWGATLWLHHAAGRFDRGLRVERVLLVAPPAPRCHRAEMVGFHPVPLDPAGLRRAGGHTRLVVGSDDPACPVADAAGMARALGVDLDVLPHGGHLDPAAGYGAWPAALDWVRTGATPLRAAGQTATPLPEARFRRGG</sequence>
<dbReference type="EMBL" id="BJFL01000014">
    <property type="protein sequence ID" value="GDY31488.1"/>
    <property type="molecule type" value="Genomic_DNA"/>
</dbReference>
<evidence type="ECO:0000313" key="1">
    <source>
        <dbReference type="EMBL" id="GDY31488.1"/>
    </source>
</evidence>
<dbReference type="InterPro" id="IPR029058">
    <property type="entry name" value="AB_hydrolase_fold"/>
</dbReference>
<dbReference type="AlphaFoldDB" id="A0A4D4J9Z2"/>
<accession>A0A4D4J9Z2</accession>
<organism evidence="1 2">
    <name type="scientific">Gandjariella thermophila</name>
    <dbReference type="NCBI Taxonomy" id="1931992"/>
    <lineage>
        <taxon>Bacteria</taxon>
        <taxon>Bacillati</taxon>
        <taxon>Actinomycetota</taxon>
        <taxon>Actinomycetes</taxon>
        <taxon>Pseudonocardiales</taxon>
        <taxon>Pseudonocardiaceae</taxon>
        <taxon>Gandjariella</taxon>
    </lineage>
</organism>
<reference evidence="2" key="1">
    <citation type="submission" date="2019-04" db="EMBL/GenBank/DDBJ databases">
        <title>Draft genome sequence of Pseudonocardiaceae bacterium SL3-2-4.</title>
        <authorList>
            <person name="Ningsih F."/>
            <person name="Yokota A."/>
            <person name="Sakai Y."/>
            <person name="Nanatani K."/>
            <person name="Yabe S."/>
            <person name="Oetari A."/>
            <person name="Sjamsuridzal W."/>
        </authorList>
    </citation>
    <scope>NUCLEOTIDE SEQUENCE [LARGE SCALE GENOMIC DNA]</scope>
    <source>
        <strain evidence="2">SL3-2-4</strain>
    </source>
</reference>
<protein>
    <recommendedName>
        <fullName evidence="3">Alpha/beta hydrolase</fullName>
    </recommendedName>
</protein>
<dbReference type="OrthoDB" id="9804993at2"/>
<keyword evidence="2" id="KW-1185">Reference proteome</keyword>
<proteinExistence type="predicted"/>
<gene>
    <name evidence="1" type="ORF">GTS_31210</name>
</gene>